<dbReference type="AlphaFoldDB" id="A0A852U4P4"/>
<accession>A0A852U4P4</accession>
<evidence type="ECO:0000313" key="1">
    <source>
        <dbReference type="EMBL" id="NYE50577.1"/>
    </source>
</evidence>
<comment type="caution">
    <text evidence="1">The sequence shown here is derived from an EMBL/GenBank/DDBJ whole genome shotgun (WGS) entry which is preliminary data.</text>
</comment>
<proteinExistence type="predicted"/>
<keyword evidence="2" id="KW-1185">Reference proteome</keyword>
<gene>
    <name evidence="1" type="ORF">HDA32_005697</name>
</gene>
<name>A0A852U4P4_9ACTN</name>
<dbReference type="RefSeq" id="WP_179646034.1">
    <property type="nucleotide sequence ID" value="NZ_BAAAYY010000038.1"/>
</dbReference>
<dbReference type="EMBL" id="JACCCC010000001">
    <property type="protein sequence ID" value="NYE50577.1"/>
    <property type="molecule type" value="Genomic_DNA"/>
</dbReference>
<reference evidence="1 2" key="1">
    <citation type="submission" date="2020-07" db="EMBL/GenBank/DDBJ databases">
        <title>Sequencing the genomes of 1000 actinobacteria strains.</title>
        <authorList>
            <person name="Klenk H.-P."/>
        </authorList>
    </citation>
    <scope>NUCLEOTIDE SEQUENCE [LARGE SCALE GENOMIC DNA]</scope>
    <source>
        <strain evidence="1 2">CXB654</strain>
    </source>
</reference>
<dbReference type="Proteomes" id="UP000589036">
    <property type="component" value="Unassembled WGS sequence"/>
</dbReference>
<protein>
    <submittedName>
        <fullName evidence="1">Uncharacterized protein</fullName>
    </submittedName>
</protein>
<organism evidence="1 2">
    <name type="scientific">Spinactinospora alkalitolerans</name>
    <dbReference type="NCBI Taxonomy" id="687207"/>
    <lineage>
        <taxon>Bacteria</taxon>
        <taxon>Bacillati</taxon>
        <taxon>Actinomycetota</taxon>
        <taxon>Actinomycetes</taxon>
        <taxon>Streptosporangiales</taxon>
        <taxon>Nocardiopsidaceae</taxon>
        <taxon>Spinactinospora</taxon>
    </lineage>
</organism>
<sequence>MLLHEPGHRPLIDQSARPQHSDVVADALDIGEEVAGEDDGDRLPQPGDEVQYFGAPLRIGI</sequence>
<evidence type="ECO:0000313" key="2">
    <source>
        <dbReference type="Proteomes" id="UP000589036"/>
    </source>
</evidence>